<dbReference type="STRING" id="1265820.PCORN_16185"/>
<dbReference type="InterPro" id="IPR045620">
    <property type="entry name" value="DUF6442"/>
</dbReference>
<keyword evidence="1" id="KW-1133">Transmembrane helix</keyword>
<name>W7BIQ8_9LIST</name>
<accession>W7BIQ8</accession>
<comment type="caution">
    <text evidence="2">The sequence shown here is derived from an EMBL/GenBank/DDBJ whole genome shotgun (WGS) entry which is preliminary data.</text>
</comment>
<gene>
    <name evidence="2" type="ORF">PCORN_16185</name>
</gene>
<keyword evidence="1" id="KW-0472">Membrane</keyword>
<feature type="transmembrane region" description="Helical" evidence="1">
    <location>
        <begin position="56"/>
        <end position="76"/>
    </location>
</feature>
<keyword evidence="3" id="KW-1185">Reference proteome</keyword>
<dbReference type="OrthoDB" id="2627786at2"/>
<feature type="transmembrane region" description="Helical" evidence="1">
    <location>
        <begin position="82"/>
        <end position="101"/>
    </location>
</feature>
<organism evidence="2 3">
    <name type="scientific">Listeria cornellensis FSL F6-0969</name>
    <dbReference type="NCBI Taxonomy" id="1265820"/>
    <lineage>
        <taxon>Bacteria</taxon>
        <taxon>Bacillati</taxon>
        <taxon>Bacillota</taxon>
        <taxon>Bacilli</taxon>
        <taxon>Bacillales</taxon>
        <taxon>Listeriaceae</taxon>
        <taxon>Listeria</taxon>
    </lineage>
</organism>
<evidence type="ECO:0000313" key="2">
    <source>
        <dbReference type="EMBL" id="EUJ25777.1"/>
    </source>
</evidence>
<dbReference type="Proteomes" id="UP000019254">
    <property type="component" value="Unassembled WGS sequence"/>
</dbReference>
<dbReference type="AlphaFoldDB" id="W7BIQ8"/>
<evidence type="ECO:0000313" key="3">
    <source>
        <dbReference type="Proteomes" id="UP000019254"/>
    </source>
</evidence>
<protein>
    <submittedName>
        <fullName evidence="2">Uncharacterized protein</fullName>
    </submittedName>
</protein>
<evidence type="ECO:0000256" key="1">
    <source>
        <dbReference type="SAM" id="Phobius"/>
    </source>
</evidence>
<proteinExistence type="predicted"/>
<dbReference type="RefSeq" id="WP_036081839.1">
    <property type="nucleotide sequence ID" value="NZ_AODE01000036.1"/>
</dbReference>
<sequence length="113" mass="12815">MDKEDILAQSRKENKDKDLFKLDIQNKSGIISSLVLVFLATILFIIQSVCGGGFNFALFALLVAYGATDFLVKYIYIRNNKYLFLSIGYSVATIIFILLHLQQIFKLGGSYYE</sequence>
<feature type="transmembrane region" description="Helical" evidence="1">
    <location>
        <begin position="29"/>
        <end position="49"/>
    </location>
</feature>
<dbReference type="EMBL" id="AODE01000036">
    <property type="protein sequence ID" value="EUJ25777.1"/>
    <property type="molecule type" value="Genomic_DNA"/>
</dbReference>
<reference evidence="2 3" key="1">
    <citation type="journal article" date="2014" name="Int. J. Syst. Evol. Microbiol.">
        <title>Listeria floridensis sp. nov., Listeria aquatica sp. nov., Listeria cornellensis sp. nov., Listeria riparia sp. nov. and Listeria grandensis sp. nov., from agricultural and natural environments.</title>
        <authorList>
            <person name="den Bakker H.C."/>
            <person name="Warchocki S."/>
            <person name="Wright E.M."/>
            <person name="Allred A.F."/>
            <person name="Ahlstrom C."/>
            <person name="Manuel C.S."/>
            <person name="Stasiewicz M.J."/>
            <person name="Burrell A."/>
            <person name="Roof S."/>
            <person name="Strawn L."/>
            <person name="Fortes E.D."/>
            <person name="Nightingale K.K."/>
            <person name="Kephart D."/>
            <person name="Wiedmann M."/>
        </authorList>
    </citation>
    <scope>NUCLEOTIDE SEQUENCE [LARGE SCALE GENOMIC DNA]</scope>
    <source>
        <strain evidence="3">FSL F6-969</strain>
    </source>
</reference>
<keyword evidence="1" id="KW-0812">Transmembrane</keyword>
<dbReference type="Pfam" id="PF20040">
    <property type="entry name" value="DUF6442"/>
    <property type="match status" value="1"/>
</dbReference>